<proteinExistence type="predicted"/>
<feature type="non-terminal residue" evidence="2">
    <location>
        <position position="71"/>
    </location>
</feature>
<evidence type="ECO:0000256" key="1">
    <source>
        <dbReference type="SAM" id="MobiDB-lite"/>
    </source>
</evidence>
<feature type="region of interest" description="Disordered" evidence="1">
    <location>
        <begin position="1"/>
        <end position="23"/>
    </location>
</feature>
<gene>
    <name evidence="2" type="ORF">PFISCL1PPCAC_8464</name>
</gene>
<feature type="non-terminal residue" evidence="2">
    <location>
        <position position="1"/>
    </location>
</feature>
<reference evidence="2" key="1">
    <citation type="submission" date="2023-10" db="EMBL/GenBank/DDBJ databases">
        <title>Genome assembly of Pristionchus species.</title>
        <authorList>
            <person name="Yoshida K."/>
            <person name="Sommer R.J."/>
        </authorList>
    </citation>
    <scope>NUCLEOTIDE SEQUENCE</scope>
    <source>
        <strain evidence="2">RS5133</strain>
    </source>
</reference>
<comment type="caution">
    <text evidence="2">The sequence shown here is derived from an EMBL/GenBank/DDBJ whole genome shotgun (WGS) entry which is preliminary data.</text>
</comment>
<name>A0AAV5VBW0_9BILA</name>
<keyword evidence="3" id="KW-1185">Reference proteome</keyword>
<evidence type="ECO:0000313" key="3">
    <source>
        <dbReference type="Proteomes" id="UP001432322"/>
    </source>
</evidence>
<protein>
    <submittedName>
        <fullName evidence="2">Uncharacterized protein</fullName>
    </submittedName>
</protein>
<evidence type="ECO:0000313" key="2">
    <source>
        <dbReference type="EMBL" id="GMT17167.1"/>
    </source>
</evidence>
<feature type="compositionally biased region" description="Basic and acidic residues" evidence="1">
    <location>
        <begin position="1"/>
        <end position="16"/>
    </location>
</feature>
<organism evidence="2 3">
    <name type="scientific">Pristionchus fissidentatus</name>
    <dbReference type="NCBI Taxonomy" id="1538716"/>
    <lineage>
        <taxon>Eukaryota</taxon>
        <taxon>Metazoa</taxon>
        <taxon>Ecdysozoa</taxon>
        <taxon>Nematoda</taxon>
        <taxon>Chromadorea</taxon>
        <taxon>Rhabditida</taxon>
        <taxon>Rhabditina</taxon>
        <taxon>Diplogasteromorpha</taxon>
        <taxon>Diplogasteroidea</taxon>
        <taxon>Neodiplogasteridae</taxon>
        <taxon>Pristionchus</taxon>
    </lineage>
</organism>
<dbReference type="AlphaFoldDB" id="A0AAV5VBW0"/>
<accession>A0AAV5VBW0</accession>
<sequence>SSNSRDNCREGGEKQRPISSPPQIHRARLALAYAPFGVAAAHLRPIDGRRGKTDAVSSPLDTIRVRMRPAP</sequence>
<feature type="region of interest" description="Disordered" evidence="1">
    <location>
        <begin position="49"/>
        <end position="71"/>
    </location>
</feature>
<dbReference type="Proteomes" id="UP001432322">
    <property type="component" value="Unassembled WGS sequence"/>
</dbReference>
<dbReference type="EMBL" id="BTSY01000003">
    <property type="protein sequence ID" value="GMT17167.1"/>
    <property type="molecule type" value="Genomic_DNA"/>
</dbReference>